<proteinExistence type="predicted"/>
<feature type="compositionally biased region" description="Basic residues" evidence="1">
    <location>
        <begin position="32"/>
        <end position="51"/>
    </location>
</feature>
<feature type="region of interest" description="Disordered" evidence="1">
    <location>
        <begin position="1"/>
        <end position="175"/>
    </location>
</feature>
<feature type="compositionally biased region" description="Gly residues" evidence="1">
    <location>
        <begin position="85"/>
        <end position="94"/>
    </location>
</feature>
<feature type="compositionally biased region" description="Low complexity" evidence="1">
    <location>
        <begin position="70"/>
        <end position="81"/>
    </location>
</feature>
<feature type="compositionally biased region" description="Low complexity" evidence="1">
    <location>
        <begin position="132"/>
        <end position="147"/>
    </location>
</feature>
<sequence length="175" mass="18990">GHRAPRPRGHGCRRHREVDRGTAPPLPPRPPRDRRRRAGARRGRRGRRAARPRGVLAVRPGHLCRGAQQRPHAAHPLHLPARPGPGRGRGRGGPLPGPGERRPDDPSSHRGPRGCVRRPEPRLARRLRRLPPGRSGAGPPHAGAARRGAARRGGDPGRGRGLGLAPWVLSQSPRM</sequence>
<organism evidence="2">
    <name type="scientific">uncultured Nocardioides sp</name>
    <dbReference type="NCBI Taxonomy" id="198441"/>
    <lineage>
        <taxon>Bacteria</taxon>
        <taxon>Bacillati</taxon>
        <taxon>Actinomycetota</taxon>
        <taxon>Actinomycetes</taxon>
        <taxon>Propionibacteriales</taxon>
        <taxon>Nocardioidaceae</taxon>
        <taxon>Nocardioides</taxon>
        <taxon>environmental samples</taxon>
    </lineage>
</organism>
<feature type="compositionally biased region" description="Basic residues" evidence="1">
    <location>
        <begin position="1"/>
        <end position="15"/>
    </location>
</feature>
<reference evidence="2" key="1">
    <citation type="submission" date="2020-02" db="EMBL/GenBank/DDBJ databases">
        <authorList>
            <person name="Meier V. D."/>
        </authorList>
    </citation>
    <scope>NUCLEOTIDE SEQUENCE</scope>
    <source>
        <strain evidence="2">AVDCRST_MAG60</strain>
    </source>
</reference>
<protein>
    <submittedName>
        <fullName evidence="2">Uncharacterized protein</fullName>
    </submittedName>
</protein>
<dbReference type="AlphaFoldDB" id="A0A6J4NGX4"/>
<name>A0A6J4NGX4_9ACTN</name>
<gene>
    <name evidence="2" type="ORF">AVDCRST_MAG60-1326</name>
</gene>
<evidence type="ECO:0000313" key="2">
    <source>
        <dbReference type="EMBL" id="CAA9387494.1"/>
    </source>
</evidence>
<dbReference type="EMBL" id="CADCUN010000141">
    <property type="protein sequence ID" value="CAA9387494.1"/>
    <property type="molecule type" value="Genomic_DNA"/>
</dbReference>
<evidence type="ECO:0000256" key="1">
    <source>
        <dbReference type="SAM" id="MobiDB-lite"/>
    </source>
</evidence>
<accession>A0A6J4NGX4</accession>
<feature type="compositionally biased region" description="Basic and acidic residues" evidence="1">
    <location>
        <begin position="99"/>
        <end position="108"/>
    </location>
</feature>
<feature type="non-terminal residue" evidence="2">
    <location>
        <position position="175"/>
    </location>
</feature>
<feature type="non-terminal residue" evidence="2">
    <location>
        <position position="1"/>
    </location>
</feature>